<dbReference type="Pfam" id="PF22879">
    <property type="entry name" value="AIPR_N"/>
    <property type="match status" value="1"/>
</dbReference>
<dbReference type="InterPro" id="IPR055101">
    <property type="entry name" value="AIPR_N"/>
</dbReference>
<feature type="domain" description="Abortive phage infection protein C-terminal" evidence="1">
    <location>
        <begin position="121"/>
        <end position="446"/>
    </location>
</feature>
<keyword evidence="4" id="KW-1185">Reference proteome</keyword>
<dbReference type="Proteomes" id="UP000192917">
    <property type="component" value="Unassembled WGS sequence"/>
</dbReference>
<evidence type="ECO:0000313" key="3">
    <source>
        <dbReference type="EMBL" id="SME97047.1"/>
    </source>
</evidence>
<accession>A0A1Y6B7I8</accession>
<dbReference type="AlphaFoldDB" id="A0A1Y6B7I8"/>
<protein>
    <submittedName>
        <fullName evidence="3">AIPR protein</fullName>
    </submittedName>
</protein>
<dbReference type="STRING" id="560819.SAMN05428998_10247"/>
<evidence type="ECO:0000259" key="2">
    <source>
        <dbReference type="Pfam" id="PF22879"/>
    </source>
</evidence>
<sequence>MEESRPVWFIAESIRRRKHSALRFHILSDRPLSERIRSIEDGRTDDGILITYQIWDLTRLKRIHDAVHVRDDLVVDLSGLPGGGLRALRATNDAGDYEAFLAVIPGDDLASIYTRYGSRLLEGNVRTFLGRRGNVNKGIQKTLAEEPARFFAFNNGISATASAVEIEEDGAGGVLITSATDLQIVNGAQTTASLAAALRDRKLPEGKVFVPVKLSVVAPEVGEELIPRISRYANSQNAVRASDFFANHAFHRRVEGISRRILAPAIDGSQVQTHWYYERARGQFLNDQAGMSATQKAQFLRMSPKFQVITKTDLAKVETCFALEPDTACRGAEKAFTFFAKLITDDWQQESKRAEFTDDWFREAVARMVVFRATEKVVSGAEWYEGGYRAQVVAYTCARLARLAAEVTGGGRLDYKRIWGAQGVDMIFREQIGAIGKVMMQVLRTPPREGQNITEWAKQQACREAALKRDVPIVKGFDLWVVPPDVEKSEKKDRRVAGQIDDDLRTIEAVMSIPQSEWQTLREEMRRRRLITPQDEGALRAACGDGGRIPNEIQAKRLVGLLNRAENAGVDVPSFQDASS</sequence>
<proteinExistence type="predicted"/>
<evidence type="ECO:0000313" key="4">
    <source>
        <dbReference type="Proteomes" id="UP000192917"/>
    </source>
</evidence>
<name>A0A1Y6B7I8_9PROT</name>
<gene>
    <name evidence="3" type="ORF">SAMN05428998_10247</name>
</gene>
<organism evidence="3 4">
    <name type="scientific">Tistlia consotensis USBA 355</name>
    <dbReference type="NCBI Taxonomy" id="560819"/>
    <lineage>
        <taxon>Bacteria</taxon>
        <taxon>Pseudomonadati</taxon>
        <taxon>Pseudomonadota</taxon>
        <taxon>Alphaproteobacteria</taxon>
        <taxon>Rhodospirillales</taxon>
        <taxon>Rhodovibrionaceae</taxon>
        <taxon>Tistlia</taxon>
    </lineage>
</organism>
<reference evidence="3 4" key="1">
    <citation type="submission" date="2017-04" db="EMBL/GenBank/DDBJ databases">
        <authorList>
            <person name="Afonso C.L."/>
            <person name="Miller P.J."/>
            <person name="Scott M.A."/>
            <person name="Spackman E."/>
            <person name="Goraichik I."/>
            <person name="Dimitrov K.M."/>
            <person name="Suarez D.L."/>
            <person name="Swayne D.E."/>
        </authorList>
    </citation>
    <scope>NUCLEOTIDE SEQUENCE [LARGE SCALE GENOMIC DNA]</scope>
    <source>
        <strain evidence="3 4">USBA 355</strain>
    </source>
</reference>
<dbReference type="Pfam" id="PF10592">
    <property type="entry name" value="AIPR"/>
    <property type="match status" value="1"/>
</dbReference>
<dbReference type="EMBL" id="FWZX01000002">
    <property type="protein sequence ID" value="SME97047.1"/>
    <property type="molecule type" value="Genomic_DNA"/>
</dbReference>
<dbReference type="InterPro" id="IPR018891">
    <property type="entry name" value="AIPR_C"/>
</dbReference>
<feature type="domain" description="Abortive infection phage resistance protein N-terminal" evidence="2">
    <location>
        <begin position="1"/>
        <end position="62"/>
    </location>
</feature>
<evidence type="ECO:0000259" key="1">
    <source>
        <dbReference type="Pfam" id="PF10592"/>
    </source>
</evidence>